<dbReference type="CDD" id="cd01949">
    <property type="entry name" value="GGDEF"/>
    <property type="match status" value="1"/>
</dbReference>
<dbReference type="PROSITE" id="PS50883">
    <property type="entry name" value="EAL"/>
    <property type="match status" value="1"/>
</dbReference>
<dbReference type="Pfam" id="PF08447">
    <property type="entry name" value="PAS_3"/>
    <property type="match status" value="1"/>
</dbReference>
<dbReference type="AlphaFoldDB" id="A0A4R1QMC4"/>
<gene>
    <name evidence="6" type="ORF">EDD69_11082</name>
</gene>
<dbReference type="Gene3D" id="3.30.70.270">
    <property type="match status" value="1"/>
</dbReference>
<comment type="caution">
    <text evidence="6">The sequence shown here is derived from an EMBL/GenBank/DDBJ whole genome shotgun (WGS) entry which is preliminary data.</text>
</comment>
<dbReference type="PIRSF" id="PIRSF005925">
    <property type="entry name" value="Dos"/>
    <property type="match status" value="1"/>
</dbReference>
<dbReference type="PROSITE" id="PS50113">
    <property type="entry name" value="PAC"/>
    <property type="match status" value="1"/>
</dbReference>
<dbReference type="InterPro" id="IPR012226">
    <property type="entry name" value="Diguanyl_cyclase/Pdiesterase"/>
</dbReference>
<dbReference type="SMART" id="SM00065">
    <property type="entry name" value="GAF"/>
    <property type="match status" value="1"/>
</dbReference>
<evidence type="ECO:0000256" key="1">
    <source>
        <dbReference type="SAM" id="Phobius"/>
    </source>
</evidence>
<dbReference type="SUPFAM" id="SSF55073">
    <property type="entry name" value="Nucleotide cyclase"/>
    <property type="match status" value="1"/>
</dbReference>
<dbReference type="Gene3D" id="3.30.450.40">
    <property type="match status" value="1"/>
</dbReference>
<feature type="domain" description="PAS" evidence="2">
    <location>
        <begin position="293"/>
        <end position="363"/>
    </location>
</feature>
<dbReference type="PROSITE" id="PS50887">
    <property type="entry name" value="GGDEF"/>
    <property type="match status" value="1"/>
</dbReference>
<dbReference type="Gene3D" id="3.20.20.450">
    <property type="entry name" value="EAL domain"/>
    <property type="match status" value="1"/>
</dbReference>
<dbReference type="SMART" id="SM00091">
    <property type="entry name" value="PAS"/>
    <property type="match status" value="2"/>
</dbReference>
<dbReference type="SUPFAM" id="SSF55785">
    <property type="entry name" value="PYP-like sensor domain (PAS domain)"/>
    <property type="match status" value="2"/>
</dbReference>
<dbReference type="SMART" id="SM00267">
    <property type="entry name" value="GGDEF"/>
    <property type="match status" value="1"/>
</dbReference>
<keyword evidence="1" id="KW-1133">Transmembrane helix</keyword>
<dbReference type="NCBIfam" id="TIGR00229">
    <property type="entry name" value="sensory_box"/>
    <property type="match status" value="2"/>
</dbReference>
<dbReference type="Pfam" id="PF00989">
    <property type="entry name" value="PAS"/>
    <property type="match status" value="1"/>
</dbReference>
<protein>
    <submittedName>
        <fullName evidence="6">PAS domain S-box-containing protein/diguanylate cyclase (GGDEF)-like protein</fullName>
    </submittedName>
</protein>
<dbReference type="EMBL" id="SLUL01000010">
    <property type="protein sequence ID" value="TCL48076.1"/>
    <property type="molecule type" value="Genomic_DNA"/>
</dbReference>
<dbReference type="SUPFAM" id="SSF55781">
    <property type="entry name" value="GAF domain-like"/>
    <property type="match status" value="1"/>
</dbReference>
<dbReference type="InterPro" id="IPR029016">
    <property type="entry name" value="GAF-like_dom_sf"/>
</dbReference>
<dbReference type="Pfam" id="PF00990">
    <property type="entry name" value="GGDEF"/>
    <property type="match status" value="1"/>
</dbReference>
<dbReference type="SUPFAM" id="SSF141868">
    <property type="entry name" value="EAL domain-like"/>
    <property type="match status" value="1"/>
</dbReference>
<evidence type="ECO:0000259" key="4">
    <source>
        <dbReference type="PROSITE" id="PS50883"/>
    </source>
</evidence>
<dbReference type="PROSITE" id="PS50112">
    <property type="entry name" value="PAS"/>
    <property type="match status" value="2"/>
</dbReference>
<dbReference type="InterPro" id="IPR000014">
    <property type="entry name" value="PAS"/>
</dbReference>
<evidence type="ECO:0000313" key="7">
    <source>
        <dbReference type="Proteomes" id="UP000295658"/>
    </source>
</evidence>
<feature type="domain" description="GGDEF" evidence="5">
    <location>
        <begin position="448"/>
        <end position="581"/>
    </location>
</feature>
<evidence type="ECO:0000259" key="2">
    <source>
        <dbReference type="PROSITE" id="PS50112"/>
    </source>
</evidence>
<organism evidence="6 7">
    <name type="scientific">Thermolongibacillus altinsuensis</name>
    <dbReference type="NCBI Taxonomy" id="575256"/>
    <lineage>
        <taxon>Bacteria</taxon>
        <taxon>Bacillati</taxon>
        <taxon>Bacillota</taxon>
        <taxon>Bacilli</taxon>
        <taxon>Bacillales</taxon>
        <taxon>Anoxybacillaceae</taxon>
        <taxon>Thermolongibacillus</taxon>
    </lineage>
</organism>
<dbReference type="InterPro" id="IPR000700">
    <property type="entry name" value="PAS-assoc_C"/>
</dbReference>
<feature type="domain" description="PAS" evidence="2">
    <location>
        <begin position="16"/>
        <end position="70"/>
    </location>
</feature>
<dbReference type="InterPro" id="IPR013655">
    <property type="entry name" value="PAS_fold_3"/>
</dbReference>
<dbReference type="InterPro" id="IPR035919">
    <property type="entry name" value="EAL_sf"/>
</dbReference>
<dbReference type="InterPro" id="IPR000160">
    <property type="entry name" value="GGDEF_dom"/>
</dbReference>
<evidence type="ECO:0000259" key="5">
    <source>
        <dbReference type="PROSITE" id="PS50887"/>
    </source>
</evidence>
<dbReference type="CDD" id="cd01948">
    <property type="entry name" value="EAL"/>
    <property type="match status" value="1"/>
</dbReference>
<dbReference type="InterPro" id="IPR013767">
    <property type="entry name" value="PAS_fold"/>
</dbReference>
<feature type="domain" description="EAL" evidence="4">
    <location>
        <begin position="590"/>
        <end position="844"/>
    </location>
</feature>
<dbReference type="NCBIfam" id="TIGR00254">
    <property type="entry name" value="GGDEF"/>
    <property type="match status" value="1"/>
</dbReference>
<name>A0A4R1QMC4_9BACL</name>
<dbReference type="GO" id="GO:0006355">
    <property type="term" value="P:regulation of DNA-templated transcription"/>
    <property type="evidence" value="ECO:0007669"/>
    <property type="project" value="InterPro"/>
</dbReference>
<dbReference type="InterPro" id="IPR043128">
    <property type="entry name" value="Rev_trsase/Diguanyl_cyclase"/>
</dbReference>
<dbReference type="Pfam" id="PF13185">
    <property type="entry name" value="GAF_2"/>
    <property type="match status" value="1"/>
</dbReference>
<feature type="domain" description="PAC" evidence="3">
    <location>
        <begin position="75"/>
        <end position="126"/>
    </location>
</feature>
<dbReference type="PANTHER" id="PTHR44757">
    <property type="entry name" value="DIGUANYLATE CYCLASE DGCP"/>
    <property type="match status" value="1"/>
</dbReference>
<accession>A0A4R1QMC4</accession>
<dbReference type="InterPro" id="IPR001610">
    <property type="entry name" value="PAC"/>
</dbReference>
<proteinExistence type="predicted"/>
<dbReference type="Pfam" id="PF00563">
    <property type="entry name" value="EAL"/>
    <property type="match status" value="1"/>
</dbReference>
<reference evidence="6 7" key="1">
    <citation type="submission" date="2019-03" db="EMBL/GenBank/DDBJ databases">
        <title>Genomic Encyclopedia of Type Strains, Phase IV (KMG-IV): sequencing the most valuable type-strain genomes for metagenomic binning, comparative biology and taxonomic classification.</title>
        <authorList>
            <person name="Goeker M."/>
        </authorList>
    </citation>
    <scope>NUCLEOTIDE SEQUENCE [LARGE SCALE GENOMIC DNA]</scope>
    <source>
        <strain evidence="6 7">DSM 24979</strain>
    </source>
</reference>
<keyword evidence="1" id="KW-0472">Membrane</keyword>
<keyword evidence="1" id="KW-0812">Transmembrane</keyword>
<dbReference type="FunFam" id="3.30.70.270:FF:000001">
    <property type="entry name" value="Diguanylate cyclase domain protein"/>
    <property type="match status" value="1"/>
</dbReference>
<dbReference type="SMART" id="SM00086">
    <property type="entry name" value="PAC"/>
    <property type="match status" value="2"/>
</dbReference>
<dbReference type="Gene3D" id="3.30.450.20">
    <property type="entry name" value="PAS domain"/>
    <property type="match status" value="2"/>
</dbReference>
<sequence>MDFERDYYCLMPSMQFILDERGSILDVNHFGAKSLGYTQDELIGASILKTVYEMDRSYVEQQMNKVFNECAHVIHQISYRKQKKDGSIIWVQEYLRCIHQEDGQQILLISCQDISKQKQTEQLLLGQKKILEMIARRKEINEILNELIITIEQINPMTIGSILVLDKKENRLYHAASPHLPSEYIQATNGIQIGEKAGSCGTAAYRKEIVIVSDIEHDPLWEDYKQIALAHGLRSCWAIPIFSSTEQVLGTFAIYHYNSVAPTKEDLEIIETFSSLAGLAIEQARMREKLEKNQQRYQSLFKYNHDGVFSLDLDGKFLSVNETAEKISGYSQTELAQLHFSKLVVHEDVKVAEDLFEQAKRGTSQHARIRIYNKQRNLLYLNVTTVPIIVNGLVTGVFGIAKNITESIEAEQKIKYMAYYDSLTGVANRRLFQERVQETIDKAKMKKQLFAILYIDFDRFKYINDSLGHSAGDLLLKKAARRLRRCVYTNDTVARMGGDEFIILLPNISTKKDAIETAKQILCSFQKPIVVHGHELFLTPSIGISFYPDDGEDAEILIKHADLAMLEAKQRGKNGYFVYCDHQLQQMRTNMQLLNDLQKAIQQKELFLLYQPIVQLPSKRIAAVEVLVRWHHPSLGAIPPSTFIPLAEESGLIVQLGEWVLKEACRQAKQWQKEGLTPIRVCVNISARELQDRKYAKRVEMILQEANLEAKWLELEITERMMVYNEPTITRNLNLLKQLGVRIAVDDFGTGCSSLSYLKQLDIDTLKIDRSFIQECPHSYYEKAIVDSVLSLVQHLNMNVIAEGIEDEKQFDYLAKNGCSEGQGYFFSPPLSAEQLKQMLQNMNEPRHV</sequence>
<keyword evidence="7" id="KW-1185">Reference proteome</keyword>
<evidence type="ECO:0000313" key="6">
    <source>
        <dbReference type="EMBL" id="TCL48076.1"/>
    </source>
</evidence>
<dbReference type="FunFam" id="3.20.20.450:FF:000001">
    <property type="entry name" value="Cyclic di-GMP phosphodiesterase yahA"/>
    <property type="match status" value="1"/>
</dbReference>
<dbReference type="CDD" id="cd00130">
    <property type="entry name" value="PAS"/>
    <property type="match status" value="2"/>
</dbReference>
<dbReference type="InterPro" id="IPR001633">
    <property type="entry name" value="EAL_dom"/>
</dbReference>
<dbReference type="Proteomes" id="UP000295658">
    <property type="component" value="Unassembled WGS sequence"/>
</dbReference>
<dbReference type="SMART" id="SM00052">
    <property type="entry name" value="EAL"/>
    <property type="match status" value="1"/>
</dbReference>
<dbReference type="PANTHER" id="PTHR44757:SF2">
    <property type="entry name" value="BIOFILM ARCHITECTURE MAINTENANCE PROTEIN MBAA"/>
    <property type="match status" value="1"/>
</dbReference>
<dbReference type="InterPro" id="IPR052155">
    <property type="entry name" value="Biofilm_reg_signaling"/>
</dbReference>
<dbReference type="InterPro" id="IPR035965">
    <property type="entry name" value="PAS-like_dom_sf"/>
</dbReference>
<dbReference type="InterPro" id="IPR029787">
    <property type="entry name" value="Nucleotide_cyclase"/>
</dbReference>
<dbReference type="InterPro" id="IPR003018">
    <property type="entry name" value="GAF"/>
</dbReference>
<dbReference type="RefSeq" id="WP_165871771.1">
    <property type="nucleotide sequence ID" value="NZ_SLUL01000010.1"/>
</dbReference>
<feature type="transmembrane region" description="Helical" evidence="1">
    <location>
        <begin position="378"/>
        <end position="401"/>
    </location>
</feature>
<evidence type="ECO:0000259" key="3">
    <source>
        <dbReference type="PROSITE" id="PS50113"/>
    </source>
</evidence>